<evidence type="ECO:0000256" key="12">
    <source>
        <dbReference type="ARBA" id="ARBA00023139"/>
    </source>
</evidence>
<evidence type="ECO:0000256" key="1">
    <source>
        <dbReference type="ARBA" id="ARBA00004651"/>
    </source>
</evidence>
<dbReference type="InterPro" id="IPR008972">
    <property type="entry name" value="Cupredoxin"/>
</dbReference>
<sequence length="318" mass="35640">MRQRNVCSNAPRVADADSASPPPRNHSPYRRLGTVAGTAVLLALSGCADSHGFLAPAGPVAHEQSHAFWFVLILLATVYVPIFLLVPAIAWWYRRGNKRATYAPKWEFSWPLEFFIWGGPIVIVLILSVALWHWTHKLDPYKPIRSAKPPLEVQVVGLDWKWLFIYPDQGIATVNRLVIPVDRPVELKLTTDTVMQSFMVPKLAGQIYAMAGMRTKLNFMASRPGNFYGENTQYNGTGFQKQKFLTRAVTPGQFTQWVQQVRADGKPLTIAQYQKVAQQSVPDKPSFYSSVAPDLFQRIIAKYHPGGPSVPAKPKEAQ</sequence>
<evidence type="ECO:0000256" key="2">
    <source>
        <dbReference type="ARBA" id="ARBA00007866"/>
    </source>
</evidence>
<evidence type="ECO:0000256" key="11">
    <source>
        <dbReference type="ARBA" id="ARBA00023136"/>
    </source>
</evidence>
<feature type="region of interest" description="Disordered" evidence="15">
    <location>
        <begin position="1"/>
        <end position="25"/>
    </location>
</feature>
<dbReference type="Gene3D" id="2.60.40.420">
    <property type="entry name" value="Cupredoxins - blue copper proteins"/>
    <property type="match status" value="1"/>
</dbReference>
<keyword evidence="9 16" id="KW-1133">Transmembrane helix</keyword>
<dbReference type="Proteomes" id="UP000554342">
    <property type="component" value="Unassembled WGS sequence"/>
</dbReference>
<keyword evidence="10 14" id="KW-0560">Oxidoreductase</keyword>
<reference evidence="19 20" key="1">
    <citation type="submission" date="2020-08" db="EMBL/GenBank/DDBJ databases">
        <title>Genomic Encyclopedia of Type Strains, Phase IV (KMG-IV): sequencing the most valuable type-strain genomes for metagenomic binning, comparative biology and taxonomic classification.</title>
        <authorList>
            <person name="Goeker M."/>
        </authorList>
    </citation>
    <scope>NUCLEOTIDE SEQUENCE [LARGE SCALE GENOMIC DNA]</scope>
    <source>
        <strain evidence="19 20">DSM 27203</strain>
    </source>
</reference>
<dbReference type="PIRSF" id="PIRSF000292">
    <property type="entry name" value="Ubi_od_II"/>
    <property type="match status" value="1"/>
</dbReference>
<dbReference type="GO" id="GO:0016682">
    <property type="term" value="F:oxidoreductase activity, acting on diphenols and related substances as donors, oxygen as acceptor"/>
    <property type="evidence" value="ECO:0007669"/>
    <property type="project" value="InterPro"/>
</dbReference>
<comment type="subcellular location">
    <subcellularLocation>
        <location evidence="1">Cell membrane</location>
        <topology evidence="1">Multi-pass membrane protein</topology>
    </subcellularLocation>
</comment>
<evidence type="ECO:0000313" key="19">
    <source>
        <dbReference type="EMBL" id="MBB5717936.1"/>
    </source>
</evidence>
<keyword evidence="13" id="KW-0449">Lipoprotein</keyword>
<dbReference type="InterPro" id="IPR045187">
    <property type="entry name" value="CcO_II"/>
</dbReference>
<evidence type="ECO:0000256" key="8">
    <source>
        <dbReference type="ARBA" id="ARBA00022982"/>
    </source>
</evidence>
<dbReference type="SUPFAM" id="SSF49503">
    <property type="entry name" value="Cupredoxins"/>
    <property type="match status" value="1"/>
</dbReference>
<organism evidence="19 20">
    <name type="scientific">Stakelama sediminis</name>
    <dbReference type="NCBI Taxonomy" id="463200"/>
    <lineage>
        <taxon>Bacteria</taxon>
        <taxon>Pseudomonadati</taxon>
        <taxon>Pseudomonadota</taxon>
        <taxon>Alphaproteobacteria</taxon>
        <taxon>Sphingomonadales</taxon>
        <taxon>Sphingomonadaceae</taxon>
        <taxon>Stakelama</taxon>
    </lineage>
</organism>
<dbReference type="Gene3D" id="1.10.287.90">
    <property type="match status" value="1"/>
</dbReference>
<evidence type="ECO:0000256" key="9">
    <source>
        <dbReference type="ARBA" id="ARBA00022989"/>
    </source>
</evidence>
<dbReference type="PROSITE" id="PS50857">
    <property type="entry name" value="COX2_CUA"/>
    <property type="match status" value="1"/>
</dbReference>
<proteinExistence type="inferred from homology"/>
<dbReference type="InterPro" id="IPR010514">
    <property type="entry name" value="COX_ARM"/>
</dbReference>
<gene>
    <name evidence="19" type="ORF">FHR23_000843</name>
</gene>
<feature type="transmembrane region" description="Helical" evidence="16">
    <location>
        <begin position="114"/>
        <end position="134"/>
    </location>
</feature>
<dbReference type="RefSeq" id="WP_246359676.1">
    <property type="nucleotide sequence ID" value="NZ_BAABIF010000004.1"/>
</dbReference>
<keyword evidence="20" id="KW-1185">Reference proteome</keyword>
<keyword evidence="11 14" id="KW-0472">Membrane</keyword>
<evidence type="ECO:0000256" key="3">
    <source>
        <dbReference type="ARBA" id="ARBA00022448"/>
    </source>
</evidence>
<evidence type="ECO:0000256" key="5">
    <source>
        <dbReference type="ARBA" id="ARBA00022660"/>
    </source>
</evidence>
<dbReference type="GO" id="GO:0009486">
    <property type="term" value="F:cytochrome bo3 ubiquinol oxidase activity"/>
    <property type="evidence" value="ECO:0007669"/>
    <property type="project" value="InterPro"/>
</dbReference>
<dbReference type="EMBL" id="JACIJI010000001">
    <property type="protein sequence ID" value="MBB5717936.1"/>
    <property type="molecule type" value="Genomic_DNA"/>
</dbReference>
<name>A0A840YWM3_9SPHN</name>
<evidence type="ECO:0000256" key="14">
    <source>
        <dbReference type="PIRNR" id="PIRNR000292"/>
    </source>
</evidence>
<evidence type="ECO:0000256" key="6">
    <source>
        <dbReference type="ARBA" id="ARBA00022692"/>
    </source>
</evidence>
<evidence type="ECO:0000256" key="4">
    <source>
        <dbReference type="ARBA" id="ARBA00022475"/>
    </source>
</evidence>
<dbReference type="CDD" id="cd04212">
    <property type="entry name" value="CuRO_UO_II"/>
    <property type="match status" value="1"/>
</dbReference>
<evidence type="ECO:0000256" key="13">
    <source>
        <dbReference type="ARBA" id="ARBA00023288"/>
    </source>
</evidence>
<dbReference type="GO" id="GO:0004129">
    <property type="term" value="F:cytochrome-c oxidase activity"/>
    <property type="evidence" value="ECO:0007669"/>
    <property type="project" value="UniProtKB-UniRule"/>
</dbReference>
<dbReference type="InterPro" id="IPR034227">
    <property type="entry name" value="CuRO_UO_II"/>
</dbReference>
<keyword evidence="7" id="KW-0732">Signal</keyword>
<dbReference type="PROSITE" id="PS50999">
    <property type="entry name" value="COX2_TM"/>
    <property type="match status" value="1"/>
</dbReference>
<feature type="domain" description="Cytochrome oxidase subunit II transmembrane region profile" evidence="18">
    <location>
        <begin position="45"/>
        <end position="142"/>
    </location>
</feature>
<evidence type="ECO:0000256" key="16">
    <source>
        <dbReference type="SAM" id="Phobius"/>
    </source>
</evidence>
<keyword evidence="8 14" id="KW-0249">Electron transport</keyword>
<dbReference type="PANTHER" id="PTHR22888:SF18">
    <property type="entry name" value="CYTOCHROME BO(3) UBIQUINOL OXIDASE SUBUNIT 2"/>
    <property type="match status" value="1"/>
</dbReference>
<accession>A0A840YWM3</accession>
<feature type="domain" description="Cytochrome oxidase subunit II copper A binding" evidence="17">
    <location>
        <begin position="148"/>
        <end position="260"/>
    </location>
</feature>
<comment type="caution">
    <text evidence="19">The sequence shown here is derived from an EMBL/GenBank/DDBJ whole genome shotgun (WGS) entry which is preliminary data.</text>
</comment>
<evidence type="ECO:0000259" key="18">
    <source>
        <dbReference type="PROSITE" id="PS50999"/>
    </source>
</evidence>
<keyword evidence="6 16" id="KW-0812">Transmembrane</keyword>
<dbReference type="GO" id="GO:0005507">
    <property type="term" value="F:copper ion binding"/>
    <property type="evidence" value="ECO:0007669"/>
    <property type="project" value="InterPro"/>
</dbReference>
<dbReference type="Pfam" id="PF00116">
    <property type="entry name" value="COX2"/>
    <property type="match status" value="1"/>
</dbReference>
<dbReference type="GO" id="GO:0042773">
    <property type="term" value="P:ATP synthesis coupled electron transport"/>
    <property type="evidence" value="ECO:0007669"/>
    <property type="project" value="TreeGrafter"/>
</dbReference>
<dbReference type="SUPFAM" id="SSF81464">
    <property type="entry name" value="Cytochrome c oxidase subunit II-like, transmembrane region"/>
    <property type="match status" value="1"/>
</dbReference>
<dbReference type="InterPro" id="IPR011759">
    <property type="entry name" value="Cyt_c_oxidase_su2_TM_dom"/>
</dbReference>
<feature type="transmembrane region" description="Helical" evidence="16">
    <location>
        <begin position="67"/>
        <end position="93"/>
    </location>
</feature>
<keyword evidence="5 14" id="KW-0679">Respiratory chain</keyword>
<keyword evidence="3 14" id="KW-0813">Transport</keyword>
<dbReference type="AlphaFoldDB" id="A0A840YWM3"/>
<dbReference type="GO" id="GO:0005886">
    <property type="term" value="C:plasma membrane"/>
    <property type="evidence" value="ECO:0007669"/>
    <property type="project" value="UniProtKB-SubCell"/>
</dbReference>
<dbReference type="Pfam" id="PF06481">
    <property type="entry name" value="COX_ARM"/>
    <property type="match status" value="1"/>
</dbReference>
<dbReference type="InterPro" id="IPR002429">
    <property type="entry name" value="CcO_II-like_C"/>
</dbReference>
<dbReference type="InterPro" id="IPR036257">
    <property type="entry name" value="Cyt_c_oxidase_su2_TM_sf"/>
</dbReference>
<evidence type="ECO:0000256" key="10">
    <source>
        <dbReference type="ARBA" id="ARBA00023002"/>
    </source>
</evidence>
<protein>
    <recommendedName>
        <fullName evidence="14">Ubiquinol oxidase subunit 2</fullName>
    </recommendedName>
</protein>
<keyword evidence="4 14" id="KW-1003">Cell membrane</keyword>
<evidence type="ECO:0000256" key="15">
    <source>
        <dbReference type="SAM" id="MobiDB-lite"/>
    </source>
</evidence>
<feature type="transmembrane region" description="Helical" evidence="16">
    <location>
        <begin position="32"/>
        <end position="55"/>
    </location>
</feature>
<evidence type="ECO:0000313" key="20">
    <source>
        <dbReference type="Proteomes" id="UP000554342"/>
    </source>
</evidence>
<dbReference type="InterPro" id="IPR006333">
    <property type="entry name" value="Cyt_o_ubiquinol_oxidase_su2"/>
</dbReference>
<keyword evidence="12" id="KW-0564">Palmitate</keyword>
<dbReference type="PANTHER" id="PTHR22888">
    <property type="entry name" value="CYTOCHROME C OXIDASE, SUBUNIT II"/>
    <property type="match status" value="1"/>
</dbReference>
<evidence type="ECO:0000256" key="7">
    <source>
        <dbReference type="ARBA" id="ARBA00022729"/>
    </source>
</evidence>
<comment type="similarity">
    <text evidence="2 14">Belongs to the cytochrome c oxidase subunit 2 family.</text>
</comment>
<evidence type="ECO:0000259" key="17">
    <source>
        <dbReference type="PROSITE" id="PS50857"/>
    </source>
</evidence>